<dbReference type="Pfam" id="PF19575">
    <property type="entry name" value="HTH_58"/>
    <property type="match status" value="1"/>
</dbReference>
<reference evidence="3 4" key="1">
    <citation type="submission" date="2016-10" db="EMBL/GenBank/DDBJ databases">
        <authorList>
            <person name="de Groot N.N."/>
        </authorList>
    </citation>
    <scope>NUCLEOTIDE SEQUENCE [LARGE SCALE GENOMIC DNA]</scope>
    <source>
        <strain evidence="3 4">ATCC 43154</strain>
    </source>
</reference>
<sequence length="88" mass="9550">MQSSDAPQVPRIPAEVTVEGEYRAEVAREFRAAYEKGATIRALAKASGRSFGFVRKILSESGATMRSRGGPWRRARVPEAQTDPAAVS</sequence>
<dbReference type="AlphaFoldDB" id="A0A1I4UWE9"/>
<dbReference type="Proteomes" id="UP000199470">
    <property type="component" value="Unassembled WGS sequence"/>
</dbReference>
<protein>
    <recommendedName>
        <fullName evidence="2">Helix-turn-helix domain-containing protein</fullName>
    </recommendedName>
</protein>
<keyword evidence="4" id="KW-1185">Reference proteome</keyword>
<evidence type="ECO:0000256" key="1">
    <source>
        <dbReference type="SAM" id="MobiDB-lite"/>
    </source>
</evidence>
<evidence type="ECO:0000313" key="3">
    <source>
        <dbReference type="EMBL" id="SFM93309.1"/>
    </source>
</evidence>
<evidence type="ECO:0000259" key="2">
    <source>
        <dbReference type="Pfam" id="PF19575"/>
    </source>
</evidence>
<proteinExistence type="predicted"/>
<feature type="region of interest" description="Disordered" evidence="1">
    <location>
        <begin position="63"/>
        <end position="88"/>
    </location>
</feature>
<name>A0A1I4UWE9_9BURK</name>
<gene>
    <name evidence="3" type="ORF">SAMN02982985_05839</name>
</gene>
<dbReference type="STRING" id="758825.SAMN02982985_05839"/>
<accession>A0A1I4UWE9</accession>
<dbReference type="InterPro" id="IPR045745">
    <property type="entry name" value="HTH_58_Actinobacteria-type"/>
</dbReference>
<dbReference type="EMBL" id="FOTW01000054">
    <property type="protein sequence ID" value="SFM93309.1"/>
    <property type="molecule type" value="Genomic_DNA"/>
</dbReference>
<organism evidence="3 4">
    <name type="scientific">Rugamonas rubra</name>
    <dbReference type="NCBI Taxonomy" id="758825"/>
    <lineage>
        <taxon>Bacteria</taxon>
        <taxon>Pseudomonadati</taxon>
        <taxon>Pseudomonadota</taxon>
        <taxon>Betaproteobacteria</taxon>
        <taxon>Burkholderiales</taxon>
        <taxon>Oxalobacteraceae</taxon>
        <taxon>Telluria group</taxon>
        <taxon>Rugamonas</taxon>
    </lineage>
</organism>
<evidence type="ECO:0000313" key="4">
    <source>
        <dbReference type="Proteomes" id="UP000199470"/>
    </source>
</evidence>
<feature type="domain" description="Helix-turn-helix" evidence="2">
    <location>
        <begin position="18"/>
        <end position="73"/>
    </location>
</feature>